<accession>A0ABV5D0Q1</accession>
<dbReference type="Proteomes" id="UP001582793">
    <property type="component" value="Unassembled WGS sequence"/>
</dbReference>
<evidence type="ECO:0000256" key="2">
    <source>
        <dbReference type="SAM" id="Phobius"/>
    </source>
</evidence>
<name>A0ABV5D0Q1_9ACTN</name>
<keyword evidence="2" id="KW-0472">Membrane</keyword>
<dbReference type="EMBL" id="JBCGDC010000173">
    <property type="protein sequence ID" value="MFB6397839.1"/>
    <property type="molecule type" value="Genomic_DNA"/>
</dbReference>
<proteinExistence type="predicted"/>
<keyword evidence="2" id="KW-1133">Transmembrane helix</keyword>
<evidence type="ECO:0000313" key="3">
    <source>
        <dbReference type="EMBL" id="MFB6397839.1"/>
    </source>
</evidence>
<reference evidence="3 4" key="1">
    <citation type="submission" date="2024-04" db="EMBL/GenBank/DDBJ databases">
        <title>Polymorphospora sp. isolated from Baiyangdian Lake in Xiong'an New Area.</title>
        <authorList>
            <person name="Zhang X."/>
            <person name="Liu J."/>
        </authorList>
    </citation>
    <scope>NUCLEOTIDE SEQUENCE [LARGE SCALE GENOMIC DNA]</scope>
    <source>
        <strain evidence="3 4">2-325</strain>
    </source>
</reference>
<sequence>MVDWAVALGVVGVVGAVGVLGVAAAIGRARAAGRRKDLVGGALRDRRPADPARSDDPPVREMPAEAEVIAEIAELLDRGKRRQATYVLRGHTGMAGADAKRLVDEIGAGRHPATWPVRTPVVGADWEFDPFIVDRAFALKKRGREADAVRLLCERLGAPLSEATKLVR</sequence>
<feature type="transmembrane region" description="Helical" evidence="2">
    <location>
        <begin position="6"/>
        <end position="26"/>
    </location>
</feature>
<feature type="region of interest" description="Disordered" evidence="1">
    <location>
        <begin position="41"/>
        <end position="61"/>
    </location>
</feature>
<dbReference type="RefSeq" id="WP_375736786.1">
    <property type="nucleotide sequence ID" value="NZ_JBCGDC010000173.1"/>
</dbReference>
<comment type="caution">
    <text evidence="3">The sequence shown here is derived from an EMBL/GenBank/DDBJ whole genome shotgun (WGS) entry which is preliminary data.</text>
</comment>
<keyword evidence="4" id="KW-1185">Reference proteome</keyword>
<organism evidence="3 4">
    <name type="scientific">Polymorphospora lycopeni</name>
    <dbReference type="NCBI Taxonomy" id="3140240"/>
    <lineage>
        <taxon>Bacteria</taxon>
        <taxon>Bacillati</taxon>
        <taxon>Actinomycetota</taxon>
        <taxon>Actinomycetes</taxon>
        <taxon>Micromonosporales</taxon>
        <taxon>Micromonosporaceae</taxon>
        <taxon>Polymorphospora</taxon>
    </lineage>
</organism>
<evidence type="ECO:0000313" key="4">
    <source>
        <dbReference type="Proteomes" id="UP001582793"/>
    </source>
</evidence>
<keyword evidence="2" id="KW-0812">Transmembrane</keyword>
<protein>
    <submittedName>
        <fullName evidence="3">Uncharacterized protein</fullName>
    </submittedName>
</protein>
<evidence type="ECO:0000256" key="1">
    <source>
        <dbReference type="SAM" id="MobiDB-lite"/>
    </source>
</evidence>
<gene>
    <name evidence="3" type="ORF">AAFH96_32810</name>
</gene>